<keyword evidence="1" id="KW-0812">Transmembrane</keyword>
<evidence type="ECO:0000256" key="1">
    <source>
        <dbReference type="SAM" id="Phobius"/>
    </source>
</evidence>
<keyword evidence="1" id="KW-1133">Transmembrane helix</keyword>
<protein>
    <submittedName>
        <fullName evidence="2">Uncharacterized protein</fullName>
    </submittedName>
</protein>
<name>A0A561DE90_9BACI</name>
<comment type="caution">
    <text evidence="2">The sequence shown here is derived from an EMBL/GenBank/DDBJ whole genome shotgun (WGS) entry which is preliminary data.</text>
</comment>
<evidence type="ECO:0000313" key="3">
    <source>
        <dbReference type="Proteomes" id="UP000319671"/>
    </source>
</evidence>
<organism evidence="2 3">
    <name type="scientific">Neobacillus bataviensis</name>
    <dbReference type="NCBI Taxonomy" id="220685"/>
    <lineage>
        <taxon>Bacteria</taxon>
        <taxon>Bacillati</taxon>
        <taxon>Bacillota</taxon>
        <taxon>Bacilli</taxon>
        <taxon>Bacillales</taxon>
        <taxon>Bacillaceae</taxon>
        <taxon>Neobacillus</taxon>
    </lineage>
</organism>
<proteinExistence type="predicted"/>
<sequence>MGKHVQKNIIRLLFIFGLCSFFNLIRKPPLKDWLLIFFMKSYVATILDTLLVKKGYLKSQIIPKC</sequence>
<keyword evidence="3" id="KW-1185">Reference proteome</keyword>
<dbReference type="Proteomes" id="UP000319671">
    <property type="component" value="Unassembled WGS sequence"/>
</dbReference>
<evidence type="ECO:0000313" key="2">
    <source>
        <dbReference type="EMBL" id="TWE01687.1"/>
    </source>
</evidence>
<feature type="transmembrane region" description="Helical" evidence="1">
    <location>
        <begin position="9"/>
        <end position="27"/>
    </location>
</feature>
<dbReference type="EMBL" id="VIVN01000005">
    <property type="protein sequence ID" value="TWE01687.1"/>
    <property type="molecule type" value="Genomic_DNA"/>
</dbReference>
<accession>A0A561DE90</accession>
<keyword evidence="1" id="KW-0472">Membrane</keyword>
<gene>
    <name evidence="2" type="ORF">FB550_10553</name>
</gene>
<feature type="transmembrane region" description="Helical" evidence="1">
    <location>
        <begin position="33"/>
        <end position="52"/>
    </location>
</feature>
<reference evidence="2 3" key="1">
    <citation type="submission" date="2019-06" db="EMBL/GenBank/DDBJ databases">
        <title>Sorghum-associated microbial communities from plants grown in Nebraska, USA.</title>
        <authorList>
            <person name="Schachtman D."/>
        </authorList>
    </citation>
    <scope>NUCLEOTIDE SEQUENCE [LARGE SCALE GENOMIC DNA]</scope>
    <source>
        <strain evidence="2 3">2482</strain>
    </source>
</reference>
<dbReference type="AlphaFoldDB" id="A0A561DE90"/>